<organism evidence="1 2">
    <name type="scientific">Myxococcus xanthus</name>
    <dbReference type="NCBI Taxonomy" id="34"/>
    <lineage>
        <taxon>Bacteria</taxon>
        <taxon>Pseudomonadati</taxon>
        <taxon>Myxococcota</taxon>
        <taxon>Myxococcia</taxon>
        <taxon>Myxococcales</taxon>
        <taxon>Cystobacterineae</taxon>
        <taxon>Myxococcaceae</taxon>
        <taxon>Myxococcus</taxon>
    </lineage>
</organism>
<dbReference type="RefSeq" id="WP_171441982.1">
    <property type="nucleotide sequence ID" value="NZ_JABFNS010000045.1"/>
</dbReference>
<sequence length="223" mass="25308">MIGVFSDSHGDLEAFDAAYELLRSKGARRFLFAGARYTDLDEWVLWRRQKSRGGREYSDADFLADVTNWLGSQDALPRTPSRAEAPADVASEDDRRLVMERFIRVPERESLQYRDPSINNKVMDLMGDTLCCVVHDKNDLTRDDLLNALLFVHGKEPEPKVVQIGPRYFLTPGRLVGAAEQTCALLEKVDRNLRFSAFRLDGHSIVEPQVIALEKKSPKLSLK</sequence>
<proteinExistence type="predicted"/>
<dbReference type="InterPro" id="IPR029052">
    <property type="entry name" value="Metallo-depent_PP-like"/>
</dbReference>
<evidence type="ECO:0008006" key="3">
    <source>
        <dbReference type="Google" id="ProtNLM"/>
    </source>
</evidence>
<dbReference type="EMBL" id="JABFNT010000044">
    <property type="protein sequence ID" value="NOJ79729.1"/>
    <property type="molecule type" value="Genomic_DNA"/>
</dbReference>
<dbReference type="AlphaFoldDB" id="A0A7Y4IIE2"/>
<dbReference type="Gene3D" id="3.60.21.10">
    <property type="match status" value="1"/>
</dbReference>
<dbReference type="Proteomes" id="UP000533080">
    <property type="component" value="Unassembled WGS sequence"/>
</dbReference>
<reference evidence="1 2" key="1">
    <citation type="submission" date="2020-05" db="EMBL/GenBank/DDBJ databases">
        <authorList>
            <person name="Whitworth D."/>
        </authorList>
    </citation>
    <scope>NUCLEOTIDE SEQUENCE [LARGE SCALE GENOMIC DNA]</scope>
    <source>
        <strain evidence="1 2">AM005</strain>
    </source>
</reference>
<protein>
    <recommendedName>
        <fullName evidence="3">Calcineurin-like phosphoesterase domain-containing protein</fullName>
    </recommendedName>
</protein>
<evidence type="ECO:0000313" key="2">
    <source>
        <dbReference type="Proteomes" id="UP000533080"/>
    </source>
</evidence>
<dbReference type="SUPFAM" id="SSF56300">
    <property type="entry name" value="Metallo-dependent phosphatases"/>
    <property type="match status" value="1"/>
</dbReference>
<accession>A0A7Y4IIE2</accession>
<evidence type="ECO:0000313" key="1">
    <source>
        <dbReference type="EMBL" id="NOJ79729.1"/>
    </source>
</evidence>
<comment type="caution">
    <text evidence="1">The sequence shown here is derived from an EMBL/GenBank/DDBJ whole genome shotgun (WGS) entry which is preliminary data.</text>
</comment>
<gene>
    <name evidence="1" type="ORF">HNV28_15510</name>
</gene>
<name>A0A7Y4IIE2_MYXXA</name>